<dbReference type="Proteomes" id="UP000076154">
    <property type="component" value="Unassembled WGS sequence"/>
</dbReference>
<gene>
    <name evidence="6" type="ORF">Hypma_013256</name>
</gene>
<name>A0A369JLD6_HYPMA</name>
<feature type="region of interest" description="Disordered" evidence="4">
    <location>
        <begin position="1"/>
        <end position="87"/>
    </location>
</feature>
<dbReference type="InterPro" id="IPR034156">
    <property type="entry name" value="Hrp1_RRM1"/>
</dbReference>
<dbReference type="GO" id="GO:0006417">
    <property type="term" value="P:regulation of translation"/>
    <property type="evidence" value="ECO:0007669"/>
    <property type="project" value="TreeGrafter"/>
</dbReference>
<feature type="region of interest" description="Disordered" evidence="4">
    <location>
        <begin position="516"/>
        <end position="537"/>
    </location>
</feature>
<dbReference type="AlphaFoldDB" id="A0A369JLD6"/>
<dbReference type="OrthoDB" id="1875751at2759"/>
<proteinExistence type="predicted"/>
<dbReference type="PROSITE" id="PS50102">
    <property type="entry name" value="RRM"/>
    <property type="match status" value="2"/>
</dbReference>
<evidence type="ECO:0000256" key="1">
    <source>
        <dbReference type="ARBA" id="ARBA00022737"/>
    </source>
</evidence>
<organism evidence="6 7">
    <name type="scientific">Hypsizygus marmoreus</name>
    <name type="common">White beech mushroom</name>
    <name type="synonym">Agaricus marmoreus</name>
    <dbReference type="NCBI Taxonomy" id="39966"/>
    <lineage>
        <taxon>Eukaryota</taxon>
        <taxon>Fungi</taxon>
        <taxon>Dikarya</taxon>
        <taxon>Basidiomycota</taxon>
        <taxon>Agaricomycotina</taxon>
        <taxon>Agaricomycetes</taxon>
        <taxon>Agaricomycetidae</taxon>
        <taxon>Agaricales</taxon>
        <taxon>Tricholomatineae</taxon>
        <taxon>Lyophyllaceae</taxon>
        <taxon>Hypsizygus</taxon>
    </lineage>
</organism>
<dbReference type="InterPro" id="IPR000504">
    <property type="entry name" value="RRM_dom"/>
</dbReference>
<dbReference type="InterPro" id="IPR035979">
    <property type="entry name" value="RBD_domain_sf"/>
</dbReference>
<dbReference type="InterPro" id="IPR012677">
    <property type="entry name" value="Nucleotide-bd_a/b_plait_sf"/>
</dbReference>
<dbReference type="STRING" id="39966.A0A369JLD6"/>
<sequence>MSKAALDSDLYGDIYGDDDAEYQTAQPDNEGEDNTEDFQDEVSPETSISPSTTEPASQPKKPPPSSAPQDAVAHRSLPPKPMSPNSLSYSAQIAQQFSAYQQTPSQERQQRAEIPLPPNPRAVVGAMSSSSTALTREDADASVFGKKPSEMHDSGKLFIGGLNWDTTDEGLRNYFLQFGKVDACTIMRDPSGTSRGFAFLTFEDASAVNAVVAREHYLDGKAIDPKRAIPREEHLRNTRYFVGGLSPNTTSDTMREFFSAYGKVVDATVMVDRESGRSKGFGFVTFEDASNADQLVGKIGLILDDKQIEVKMAQPRSQRDQARAGSSIGTSSPSDQSSRTPTLPSAVGFPTQTPQMPMMFPRMGMGQVPMMGVGGGGGGMSPMMNMGAGMGMGMNPMAMAAMGGFNPMAAAGMGGMTGMNMNMMGGMGGMAGMAGMGGMGGMGNMGAMRLGMGPMGGAGGMGAGMGGAGMGGGGGGGMSGMGGMPGMGMGMGMGMRGGGAVNPNFGRMAMGAAGAGAGPGPARITSRGQHSFHPYSR</sequence>
<feature type="compositionally biased region" description="Low complexity" evidence="4">
    <location>
        <begin position="44"/>
        <end position="59"/>
    </location>
</feature>
<dbReference type="InParanoid" id="A0A369JLD6"/>
<feature type="domain" description="RRM" evidence="5">
    <location>
        <begin position="155"/>
        <end position="229"/>
    </location>
</feature>
<dbReference type="EMBL" id="LUEZ02000077">
    <property type="protein sequence ID" value="RDB19606.1"/>
    <property type="molecule type" value="Genomic_DNA"/>
</dbReference>
<protein>
    <recommendedName>
        <fullName evidence="5">RRM domain-containing protein</fullName>
    </recommendedName>
</protein>
<dbReference type="CDD" id="cd12577">
    <property type="entry name" value="RRM1_Hrp1p"/>
    <property type="match status" value="1"/>
</dbReference>
<evidence type="ECO:0000313" key="6">
    <source>
        <dbReference type="EMBL" id="RDB19606.1"/>
    </source>
</evidence>
<dbReference type="PANTHER" id="PTHR48032:SF6">
    <property type="entry name" value="RNA-BINDING (RRM_RBD_RNP MOTIFS) FAMILY PROTEIN"/>
    <property type="match status" value="1"/>
</dbReference>
<dbReference type="PANTHER" id="PTHR48032">
    <property type="entry name" value="RNA-BINDING PROTEIN MUSASHI HOMOLOG RBP6"/>
    <property type="match status" value="1"/>
</dbReference>
<keyword evidence="2 3" id="KW-0694">RNA-binding</keyword>
<evidence type="ECO:0000256" key="2">
    <source>
        <dbReference type="ARBA" id="ARBA00022884"/>
    </source>
</evidence>
<evidence type="ECO:0000256" key="4">
    <source>
        <dbReference type="SAM" id="MobiDB-lite"/>
    </source>
</evidence>
<feature type="compositionally biased region" description="Acidic residues" evidence="4">
    <location>
        <begin position="29"/>
        <end position="43"/>
    </location>
</feature>
<feature type="domain" description="RRM" evidence="5">
    <location>
        <begin position="238"/>
        <end position="315"/>
    </location>
</feature>
<dbReference type="SMART" id="SM00360">
    <property type="entry name" value="RRM"/>
    <property type="match status" value="2"/>
</dbReference>
<keyword evidence="7" id="KW-1185">Reference proteome</keyword>
<feature type="region of interest" description="Disordered" evidence="4">
    <location>
        <begin position="99"/>
        <end position="125"/>
    </location>
</feature>
<accession>A0A369JLD6</accession>
<dbReference type="Pfam" id="PF00076">
    <property type="entry name" value="RRM_1"/>
    <property type="match status" value="2"/>
</dbReference>
<evidence type="ECO:0000256" key="3">
    <source>
        <dbReference type="PROSITE-ProRule" id="PRU00176"/>
    </source>
</evidence>
<dbReference type="GO" id="GO:0003729">
    <property type="term" value="F:mRNA binding"/>
    <property type="evidence" value="ECO:0007669"/>
    <property type="project" value="TreeGrafter"/>
</dbReference>
<dbReference type="SUPFAM" id="SSF54928">
    <property type="entry name" value="RNA-binding domain, RBD"/>
    <property type="match status" value="2"/>
</dbReference>
<feature type="region of interest" description="Disordered" evidence="4">
    <location>
        <begin position="313"/>
        <end position="353"/>
    </location>
</feature>
<evidence type="ECO:0000313" key="7">
    <source>
        <dbReference type="Proteomes" id="UP000076154"/>
    </source>
</evidence>
<keyword evidence="1" id="KW-0677">Repeat</keyword>
<reference evidence="6" key="1">
    <citation type="submission" date="2018-04" db="EMBL/GenBank/DDBJ databases">
        <title>Whole genome sequencing of Hypsizygus marmoreus.</title>
        <authorList>
            <person name="Choi I.-G."/>
            <person name="Min B."/>
            <person name="Kim J.-G."/>
            <person name="Kim S."/>
            <person name="Oh Y.-L."/>
            <person name="Kong W.-S."/>
            <person name="Park H."/>
            <person name="Jeong J."/>
            <person name="Song E.-S."/>
        </authorList>
    </citation>
    <scope>NUCLEOTIDE SEQUENCE [LARGE SCALE GENOMIC DNA]</scope>
    <source>
        <strain evidence="6">51987-8</strain>
    </source>
</reference>
<dbReference type="FunFam" id="3.30.70.330:FF:000025">
    <property type="entry name" value="RNA-binding protein Musashi homolog 2 isoform X1"/>
    <property type="match status" value="1"/>
</dbReference>
<evidence type="ECO:0000259" key="5">
    <source>
        <dbReference type="PROSITE" id="PS50102"/>
    </source>
</evidence>
<dbReference type="Gene3D" id="3.30.70.330">
    <property type="match status" value="2"/>
</dbReference>
<feature type="compositionally biased region" description="Polar residues" evidence="4">
    <location>
        <begin position="327"/>
        <end position="343"/>
    </location>
</feature>
<comment type="caution">
    <text evidence="6">The sequence shown here is derived from an EMBL/GenBank/DDBJ whole genome shotgun (WGS) entry which is preliminary data.</text>
</comment>